<dbReference type="OrthoDB" id="49058at2759"/>
<organism evidence="5 6">
    <name type="scientific">Ecytonucleospora hepatopenaei</name>
    <dbReference type="NCBI Taxonomy" id="646526"/>
    <lineage>
        <taxon>Eukaryota</taxon>
        <taxon>Fungi</taxon>
        <taxon>Fungi incertae sedis</taxon>
        <taxon>Microsporidia</taxon>
        <taxon>Enterocytozoonidae</taxon>
        <taxon>Ecytonucleospora</taxon>
    </lineage>
</organism>
<comment type="caution">
    <text evidence="5">The sequence shown here is derived from an EMBL/GenBank/DDBJ whole genome shotgun (WGS) entry which is preliminary data.</text>
</comment>
<evidence type="ECO:0000313" key="4">
    <source>
        <dbReference type="EMBL" id="OQS53540.1"/>
    </source>
</evidence>
<proteinExistence type="predicted"/>
<dbReference type="Proteomes" id="UP000192758">
    <property type="component" value="Unassembled WGS sequence"/>
</dbReference>
<feature type="domain" description="Spindle assembly abnormal protein 6 N-terminal" evidence="2">
    <location>
        <begin position="23"/>
        <end position="135"/>
    </location>
</feature>
<dbReference type="Gene3D" id="2.170.210.20">
    <property type="entry name" value="Spindle assembly abnormal protein 6, N-terminal domain"/>
    <property type="match status" value="1"/>
</dbReference>
<dbReference type="VEuPathDB" id="MicrosporidiaDB:EHP00_2714"/>
<dbReference type="InterPro" id="IPR038558">
    <property type="entry name" value="SAS-6_N_sf"/>
</dbReference>
<reference evidence="5 6" key="1">
    <citation type="journal article" date="2017" name="Environ. Microbiol.">
        <title>Decay of the glycolytic pathway and adaptation to intranuclear parasitism within Enterocytozoonidae microsporidia.</title>
        <authorList>
            <person name="Wiredu Boakye D."/>
            <person name="Jaroenlak P."/>
            <person name="Prachumwat A."/>
            <person name="Williams T.A."/>
            <person name="Bateman K.S."/>
            <person name="Itsathitphaisarn O."/>
            <person name="Sritunyalucksana K."/>
            <person name="Paszkiewicz K.H."/>
            <person name="Moore K.A."/>
            <person name="Stentiford G.D."/>
            <person name="Williams B.A."/>
        </authorList>
    </citation>
    <scope>NUCLEOTIDE SEQUENCE [LARGE SCALE GENOMIC DNA]</scope>
    <source>
        <strain evidence="5 6">TH1</strain>
    </source>
</reference>
<dbReference type="Pfam" id="PF16531">
    <property type="entry name" value="SAS-6_N"/>
    <property type="match status" value="1"/>
</dbReference>
<keyword evidence="6" id="KW-1185">Reference proteome</keyword>
<dbReference type="EMBL" id="MNPJ01000030">
    <property type="protein sequence ID" value="OQS53540.1"/>
    <property type="molecule type" value="Genomic_DNA"/>
</dbReference>
<evidence type="ECO:0000256" key="1">
    <source>
        <dbReference type="SAM" id="Coils"/>
    </source>
</evidence>
<gene>
    <name evidence="4" type="primary">Sas-6</name>
    <name evidence="3" type="ORF">EHP00_2669</name>
    <name evidence="5" type="ORF">EHP00_2714</name>
    <name evidence="4" type="ORF">EHP00_973</name>
</gene>
<keyword evidence="1" id="KW-0175">Coiled coil</keyword>
<evidence type="ECO:0000313" key="6">
    <source>
        <dbReference type="Proteomes" id="UP000192758"/>
    </source>
</evidence>
<dbReference type="EMBL" id="MNPJ01000030">
    <property type="protein sequence ID" value="OQS53533.1"/>
    <property type="molecule type" value="Genomic_DNA"/>
</dbReference>
<dbReference type="STRING" id="646526.A0A1W0E6V3"/>
<dbReference type="VEuPathDB" id="MicrosporidiaDB:EHP00_2669"/>
<sequence length="381" mass="46000">MNFRSKIFYPFKIKTMHESLYSDKITVYSSKGASVMKVDIIKHETYIEIRLIEIENIFTLFICTISESDFYLYKKEQDILVKYDRFVPILVNLFYKVKNNVDLTANIINKSDKELRLQFIEQNEFRNIVKLELPFQKPEEFQYRKYLGDLLGRMEKDNIALIKENKILREKAIKGDQEKNSKIKYLESENTEIRKRLELMNEELNSIEMKYNVEKEEFYSDKNKISELEKINTQLNYELENLKKANYREKYEEKEKEAKDHRMRILELEHKSESLNRELEEMKKEKRKLEYDLEREFGANLNAEEIKSKLSHLEGRIKTYKQENREKKEKIEQLQSENKSLVKKLENAQNVYNHFLKSKVEDNDIDNLGNYSFEPENPHNK</sequence>
<evidence type="ECO:0000313" key="5">
    <source>
        <dbReference type="EMBL" id="OQS54912.1"/>
    </source>
</evidence>
<feature type="coiled-coil region" evidence="1">
    <location>
        <begin position="183"/>
        <end position="351"/>
    </location>
</feature>
<evidence type="ECO:0000259" key="2">
    <source>
        <dbReference type="Pfam" id="PF16531"/>
    </source>
</evidence>
<dbReference type="EMBL" id="MNPJ01000015">
    <property type="protein sequence ID" value="OQS54912.1"/>
    <property type="molecule type" value="Genomic_DNA"/>
</dbReference>
<name>A0A1W0E6V3_9MICR</name>
<protein>
    <submittedName>
        <fullName evidence="4">Sas-6</fullName>
    </submittedName>
</protein>
<evidence type="ECO:0000313" key="3">
    <source>
        <dbReference type="EMBL" id="OQS53533.1"/>
    </source>
</evidence>
<dbReference type="AlphaFoldDB" id="A0A1W0E6V3"/>
<accession>A0A1W0E6V3</accession>
<dbReference type="InterPro" id="IPR032396">
    <property type="entry name" value="SAS-6_N"/>
</dbReference>
<dbReference type="VEuPathDB" id="MicrosporidiaDB:EHP00_973"/>